<evidence type="ECO:0000313" key="2">
    <source>
        <dbReference type="Proteomes" id="UP000189981"/>
    </source>
</evidence>
<accession>A0A1T5CXE0</accession>
<dbReference type="Proteomes" id="UP000189981">
    <property type="component" value="Unassembled WGS sequence"/>
</dbReference>
<sequence length="89" mass="10661">MDKQVNIQEIKQLIDQLQQVVDGHPVDTPALTGVFGELWDDNDLMKYLRISLRTVKRRRKDNTFKGFPIGGRFYYYKQDILKLRDRYLK</sequence>
<name>A0A1T5CXE0_9SPHI</name>
<dbReference type="RefSeq" id="WP_079702542.1">
    <property type="nucleotide sequence ID" value="NZ_FUYR01000002.1"/>
</dbReference>
<dbReference type="OrthoDB" id="769412at2"/>
<protein>
    <recommendedName>
        <fullName evidence="3">Helix-turn-helix domain-containing protein</fullName>
    </recommendedName>
</protein>
<reference evidence="2" key="1">
    <citation type="submission" date="2017-02" db="EMBL/GenBank/DDBJ databases">
        <authorList>
            <person name="Varghese N."/>
            <person name="Submissions S."/>
        </authorList>
    </citation>
    <scope>NUCLEOTIDE SEQUENCE [LARGE SCALE GENOMIC DNA]</scope>
    <source>
        <strain evidence="2">DSM 22385</strain>
    </source>
</reference>
<keyword evidence="2" id="KW-1185">Reference proteome</keyword>
<evidence type="ECO:0000313" key="1">
    <source>
        <dbReference type="EMBL" id="SKB64165.1"/>
    </source>
</evidence>
<proteinExistence type="predicted"/>
<dbReference type="AlphaFoldDB" id="A0A1T5CXE0"/>
<dbReference type="EMBL" id="FUYR01000002">
    <property type="protein sequence ID" value="SKB64165.1"/>
    <property type="molecule type" value="Genomic_DNA"/>
</dbReference>
<gene>
    <name evidence="1" type="ORF">SAMN05661099_1998</name>
</gene>
<organism evidence="1 2">
    <name type="scientific">Daejeonella lutea</name>
    <dbReference type="NCBI Taxonomy" id="572036"/>
    <lineage>
        <taxon>Bacteria</taxon>
        <taxon>Pseudomonadati</taxon>
        <taxon>Bacteroidota</taxon>
        <taxon>Sphingobacteriia</taxon>
        <taxon>Sphingobacteriales</taxon>
        <taxon>Sphingobacteriaceae</taxon>
        <taxon>Daejeonella</taxon>
    </lineage>
</organism>
<evidence type="ECO:0008006" key="3">
    <source>
        <dbReference type="Google" id="ProtNLM"/>
    </source>
</evidence>